<dbReference type="Pfam" id="PF07715">
    <property type="entry name" value="Plug"/>
    <property type="match status" value="1"/>
</dbReference>
<dbReference type="PROSITE" id="PS52016">
    <property type="entry name" value="TONB_DEPENDENT_REC_3"/>
    <property type="match status" value="1"/>
</dbReference>
<evidence type="ECO:0000256" key="2">
    <source>
        <dbReference type="ARBA" id="ARBA00022448"/>
    </source>
</evidence>
<evidence type="ECO:0000256" key="8">
    <source>
        <dbReference type="SAM" id="SignalP"/>
    </source>
</evidence>
<keyword evidence="3 7" id="KW-1134">Transmembrane beta strand</keyword>
<reference evidence="10 11" key="1">
    <citation type="submission" date="2018-02" db="EMBL/GenBank/DDBJ databases">
        <title>Genomic Encyclopedia of Archaeal and Bacterial Type Strains, Phase II (KMG-II): from individual species to whole genera.</title>
        <authorList>
            <person name="Goeker M."/>
        </authorList>
    </citation>
    <scope>NUCLEOTIDE SEQUENCE [LARGE SCALE GENOMIC DNA]</scope>
    <source>
        <strain evidence="10 11">DSM 29526</strain>
    </source>
</reference>
<dbReference type="NCBIfam" id="TIGR04057">
    <property type="entry name" value="SusC_RagA_signa"/>
    <property type="match status" value="1"/>
</dbReference>
<dbReference type="Gene3D" id="2.40.170.20">
    <property type="entry name" value="TonB-dependent receptor, beta-barrel domain"/>
    <property type="match status" value="1"/>
</dbReference>
<dbReference type="InterPro" id="IPR012910">
    <property type="entry name" value="Plug_dom"/>
</dbReference>
<keyword evidence="8" id="KW-0732">Signal</keyword>
<evidence type="ECO:0000256" key="6">
    <source>
        <dbReference type="ARBA" id="ARBA00023237"/>
    </source>
</evidence>
<evidence type="ECO:0000313" key="10">
    <source>
        <dbReference type="EMBL" id="PPK85984.1"/>
    </source>
</evidence>
<organism evidence="10 11">
    <name type="scientific">Neolewinella xylanilytica</name>
    <dbReference type="NCBI Taxonomy" id="1514080"/>
    <lineage>
        <taxon>Bacteria</taxon>
        <taxon>Pseudomonadati</taxon>
        <taxon>Bacteroidota</taxon>
        <taxon>Saprospiria</taxon>
        <taxon>Saprospirales</taxon>
        <taxon>Lewinellaceae</taxon>
        <taxon>Neolewinella</taxon>
    </lineage>
</organism>
<dbReference type="SUPFAM" id="SSF56935">
    <property type="entry name" value="Porins"/>
    <property type="match status" value="1"/>
</dbReference>
<proteinExistence type="inferred from homology"/>
<keyword evidence="2 7" id="KW-0813">Transport</keyword>
<dbReference type="InterPro" id="IPR037066">
    <property type="entry name" value="Plug_dom_sf"/>
</dbReference>
<evidence type="ECO:0000256" key="3">
    <source>
        <dbReference type="ARBA" id="ARBA00022452"/>
    </source>
</evidence>
<evidence type="ECO:0000313" key="11">
    <source>
        <dbReference type="Proteomes" id="UP000237662"/>
    </source>
</evidence>
<evidence type="ECO:0000256" key="1">
    <source>
        <dbReference type="ARBA" id="ARBA00004571"/>
    </source>
</evidence>
<dbReference type="InterPro" id="IPR039426">
    <property type="entry name" value="TonB-dep_rcpt-like"/>
</dbReference>
<keyword evidence="11" id="KW-1185">Reference proteome</keyword>
<evidence type="ECO:0000256" key="7">
    <source>
        <dbReference type="PROSITE-ProRule" id="PRU01360"/>
    </source>
</evidence>
<comment type="similarity">
    <text evidence="7">Belongs to the TonB-dependent receptor family.</text>
</comment>
<dbReference type="EMBL" id="PTJC01000006">
    <property type="protein sequence ID" value="PPK85984.1"/>
    <property type="molecule type" value="Genomic_DNA"/>
</dbReference>
<dbReference type="GO" id="GO:0009279">
    <property type="term" value="C:cell outer membrane"/>
    <property type="evidence" value="ECO:0007669"/>
    <property type="project" value="UniProtKB-SubCell"/>
</dbReference>
<sequence>MNSTRLLLWVLLFVSVGALQAQQSITGTVEDEEGTPLIGASILVEGTSTGTVTDIDGQFTLSLPAEAQALVVSYTGFSTGTVPLTGAPNYVITLTENAATLNEVVVTGYGTQTRRRLTTSIASVNSEDLAGVPVTDFQNALQGRLPGVTISANSGSLGAQTSIRVRGIGSINSDVQPLYVVDGVIIETDAEGLALGGPGTSPLSNINPNDIESIDVLKDAASAAIYGSRGSNGVVLITTKSGNYNAPAKVAVNQYFGVSEPTAQYDLLSGPEYARYWNQARLAGGDTLGSPQLYADPDSEPDANWIDLVTRTGSVAETNVSVQGGTSDLTYFLGGGYRDEKGWTQGTSLQRYSFRLNLEQRFGDKWTVGLNLNPTRTVNNRQNEDNNVASPQTFASLFYPNLDPYDENGDPRGGILATSIGRTQFAGSPLINYLDQEISLTTNQVIANVNASYKPLENLTLATRFGTQFLSLEDFQRSGVLTTDGFGSGGTGFAQQQEVLNYTWNSTALYNFSVNASEFEVLGGIELFRQSENGFFVGGNTFADDRLATLNSAAEITDGGGERTEANFVGYFTRIGYAYDNRLFVNAVARLDGSSRFGSDNYYGFFPALSAAYDFSTALNTPSVSQLKLRSSYGKTGNAGIGNFASRGLVSFGNDYNAVPGFLLSQLANTELTWETATTFDVAVDFGLFNDKITGTLGYYNKVSSDLLFDVPQPLTAGISSGVLTVNAGELKNTGIEFSLRYSVVNTPDFALSFNVNGATVNNTVTDLIDNNNDGDADDIIVNTNQLIREGEAIGSWYLTEYAGVDRENGDALFVNASGEISSSYQQGDARQIVGNPLPDFSGGFGSNLYYKGIDFSFFFQAALGHQLYLSEGRFYATNLSGVYNQRRDQLNSWRPDNQDTNIPEARLRINGSQHSTRYLSDADFLRLRNVQLGYTIDGLNANGASLRLYVSGQNLLTFTDFEGLDPEASGQDVNDVSSGSLFFSRPQSRLFTFGLNLNL</sequence>
<dbReference type="Pfam" id="PF13715">
    <property type="entry name" value="CarbopepD_reg_2"/>
    <property type="match status" value="1"/>
</dbReference>
<dbReference type="Gene3D" id="2.60.40.1120">
    <property type="entry name" value="Carboxypeptidase-like, regulatory domain"/>
    <property type="match status" value="1"/>
</dbReference>
<dbReference type="Proteomes" id="UP000237662">
    <property type="component" value="Unassembled WGS sequence"/>
</dbReference>
<protein>
    <submittedName>
        <fullName evidence="10">TonB-linked SusC/RagA family outer membrane protein</fullName>
    </submittedName>
</protein>
<name>A0A2S6I475_9BACT</name>
<gene>
    <name evidence="10" type="ORF">CLV84_2900</name>
</gene>
<evidence type="ECO:0000256" key="4">
    <source>
        <dbReference type="ARBA" id="ARBA00022692"/>
    </source>
</evidence>
<dbReference type="AlphaFoldDB" id="A0A2S6I475"/>
<dbReference type="InterPro" id="IPR036942">
    <property type="entry name" value="Beta-barrel_TonB_sf"/>
</dbReference>
<dbReference type="Gene3D" id="2.170.130.10">
    <property type="entry name" value="TonB-dependent receptor, plug domain"/>
    <property type="match status" value="1"/>
</dbReference>
<dbReference type="InterPro" id="IPR023996">
    <property type="entry name" value="TonB-dep_OMP_SusC/RagA"/>
</dbReference>
<accession>A0A2S6I475</accession>
<feature type="domain" description="TonB-dependent receptor plug" evidence="9">
    <location>
        <begin position="115"/>
        <end position="234"/>
    </location>
</feature>
<feature type="signal peptide" evidence="8">
    <location>
        <begin position="1"/>
        <end position="21"/>
    </location>
</feature>
<comment type="subcellular location">
    <subcellularLocation>
        <location evidence="1 7">Cell outer membrane</location>
        <topology evidence="1 7">Multi-pass membrane protein</topology>
    </subcellularLocation>
</comment>
<keyword evidence="6 7" id="KW-0998">Cell outer membrane</keyword>
<dbReference type="InterPro" id="IPR023997">
    <property type="entry name" value="TonB-dep_OMP_SusC/RagA_CS"/>
</dbReference>
<evidence type="ECO:0000256" key="5">
    <source>
        <dbReference type="ARBA" id="ARBA00023136"/>
    </source>
</evidence>
<feature type="chain" id="PRO_5015437517" evidence="8">
    <location>
        <begin position="22"/>
        <end position="1000"/>
    </location>
</feature>
<dbReference type="InterPro" id="IPR008969">
    <property type="entry name" value="CarboxyPept-like_regulatory"/>
</dbReference>
<dbReference type="SUPFAM" id="SSF49464">
    <property type="entry name" value="Carboxypeptidase regulatory domain-like"/>
    <property type="match status" value="1"/>
</dbReference>
<dbReference type="NCBIfam" id="TIGR04056">
    <property type="entry name" value="OMP_RagA_SusC"/>
    <property type="match status" value="1"/>
</dbReference>
<dbReference type="OrthoDB" id="9768177at2"/>
<evidence type="ECO:0000259" key="9">
    <source>
        <dbReference type="Pfam" id="PF07715"/>
    </source>
</evidence>
<keyword evidence="5 7" id="KW-0472">Membrane</keyword>
<keyword evidence="4 7" id="KW-0812">Transmembrane</keyword>
<dbReference type="FunFam" id="2.170.130.10:FF:000008">
    <property type="entry name" value="SusC/RagA family TonB-linked outer membrane protein"/>
    <property type="match status" value="1"/>
</dbReference>
<comment type="caution">
    <text evidence="10">The sequence shown here is derived from an EMBL/GenBank/DDBJ whole genome shotgun (WGS) entry which is preliminary data.</text>
</comment>